<dbReference type="SUPFAM" id="SSF56731">
    <property type="entry name" value="DNA primase core"/>
    <property type="match status" value="1"/>
</dbReference>
<dbReference type="InterPro" id="IPR025054">
    <property type="entry name" value="DUF3991"/>
</dbReference>
<reference evidence="2" key="1">
    <citation type="submission" date="2019-11" db="EMBL/GenBank/DDBJ databases">
        <authorList>
            <person name="Feng L."/>
        </authorList>
    </citation>
    <scope>NUCLEOTIDE SEQUENCE</scope>
    <source>
        <strain evidence="2">CbolteaeLFYP116</strain>
    </source>
</reference>
<evidence type="ECO:0000259" key="1">
    <source>
        <dbReference type="Pfam" id="PF13154"/>
    </source>
</evidence>
<proteinExistence type="predicted"/>
<gene>
    <name evidence="2" type="primary">dnaG_2</name>
    <name evidence="2" type="ORF">CBLFYP116_03623</name>
</gene>
<protein>
    <submittedName>
        <fullName evidence="2">DNA primase</fullName>
    </submittedName>
</protein>
<dbReference type="AlphaFoldDB" id="A0A6N2WKM5"/>
<accession>A0A6N2WKM5</accession>
<dbReference type="EMBL" id="CACRTF010000016">
    <property type="protein sequence ID" value="VYT41761.1"/>
    <property type="molecule type" value="Genomic_DNA"/>
</dbReference>
<sequence length="326" mass="37215">MGYVHFTEDQKQRAGSVDLVDFLRLNGERLISAGREWRLSSDHSITVRGNTWYDHAEEKGGGPISFVQYVYGKNYPDAVTMLLNGEQGVAYKQSQREESTRAPFVLPPSNSNMRRVYAYLLKNRFLDREIVDAFVRSGLIYESLEPSKDGAKQFHNAIFVGKDEAGTARHAHKKGIYTYGKSYRGNIEGSDPRYSFHWKGISNTLYVFESPIDLISYISLHKEGWENHSYVALCGVGRQSMYQMLKENPNLKTICLCLDSDAPGIKAMRRITDELLELGYQDTKEERSIYKDWNEDCKAVHGQPAQAAEEFLVQPAIERELNLAYI</sequence>
<organism evidence="2">
    <name type="scientific">Enterocloster bolteae</name>
    <dbReference type="NCBI Taxonomy" id="208479"/>
    <lineage>
        <taxon>Bacteria</taxon>
        <taxon>Bacillati</taxon>
        <taxon>Bacillota</taxon>
        <taxon>Clostridia</taxon>
        <taxon>Lachnospirales</taxon>
        <taxon>Lachnospiraceae</taxon>
        <taxon>Enterocloster</taxon>
    </lineage>
</organism>
<feature type="domain" description="DUF3991" evidence="1">
    <location>
        <begin position="118"/>
        <end position="200"/>
    </location>
</feature>
<dbReference type="Pfam" id="PF13155">
    <property type="entry name" value="Toprim_2"/>
    <property type="match status" value="1"/>
</dbReference>
<dbReference type="RefSeq" id="WP_156703685.1">
    <property type="nucleotide sequence ID" value="NZ_CACRTF010000016.1"/>
</dbReference>
<dbReference type="Gene3D" id="3.40.1360.10">
    <property type="match status" value="1"/>
</dbReference>
<evidence type="ECO:0000313" key="2">
    <source>
        <dbReference type="EMBL" id="VYT41761.1"/>
    </source>
</evidence>
<name>A0A6N2WKM5_9FIRM</name>
<dbReference type="Pfam" id="PF13154">
    <property type="entry name" value="DUF3991"/>
    <property type="match status" value="1"/>
</dbReference>
<dbReference type="SUPFAM" id="SSF57783">
    <property type="entry name" value="Zinc beta-ribbon"/>
    <property type="match status" value="1"/>
</dbReference>